<dbReference type="Proteomes" id="UP001165289">
    <property type="component" value="Unassembled WGS sequence"/>
</dbReference>
<name>A0AAV7JTP6_9METZ</name>
<reference evidence="2 3" key="1">
    <citation type="journal article" date="2023" name="BMC Biol.">
        <title>The compact genome of the sponge Oopsacas minuta (Hexactinellida) is lacking key metazoan core genes.</title>
        <authorList>
            <person name="Santini S."/>
            <person name="Schenkelaars Q."/>
            <person name="Jourda C."/>
            <person name="Duchesne M."/>
            <person name="Belahbib H."/>
            <person name="Rocher C."/>
            <person name="Selva M."/>
            <person name="Riesgo A."/>
            <person name="Vervoort M."/>
            <person name="Leys S.P."/>
            <person name="Kodjabachian L."/>
            <person name="Le Bivic A."/>
            <person name="Borchiellini C."/>
            <person name="Claverie J.M."/>
            <person name="Renard E."/>
        </authorList>
    </citation>
    <scope>NUCLEOTIDE SEQUENCE [LARGE SCALE GENOMIC DNA]</scope>
    <source>
        <strain evidence="2">SPO-2</strain>
    </source>
</reference>
<feature type="region of interest" description="Disordered" evidence="1">
    <location>
        <begin position="65"/>
        <end position="109"/>
    </location>
</feature>
<sequence>MDTQATSQDPECGLILEALQMHLETIRTRLVSLTEHFQSQVDIPTLEICPLQLLTPSVSLVTNTSASKRETESHFSSATTHLSKRSRAGGRSSSVSTLTDASSSSTHTKCKPLSAQLSDWKPLHNYYKYAHLEVLQEHVQEQLHRQKEMDNKWKLKCRNRAARERRARLALKPRALKSEFKNDTLFLQKLQTSIFYKIVEAEYKMKKKGLLRSRVDHELFWNTMLSQDKFKRPSPPHPVSSTIEEEPDDLTNTWAITGMHETNIPADSSHVRSTDKFLAEIKLAVDANKPPKMHSLSDLITSTPSLLSEISEESKAAIVEVRRARDKIHRMTAHSKRNEYTAQLFMEKSDFIDFSFVFSEFCSQLDTQLDNILIKDLPKQLPRILPIRKHMRLPPISHPQEMERCVNSSAPDKSPSVSEPIPLSMSEVVSCGSVVVRSTKTSLWRNTMVSID</sequence>
<evidence type="ECO:0000313" key="3">
    <source>
        <dbReference type="Proteomes" id="UP001165289"/>
    </source>
</evidence>
<evidence type="ECO:0000313" key="2">
    <source>
        <dbReference type="EMBL" id="KAI6652137.1"/>
    </source>
</evidence>
<accession>A0AAV7JTP6</accession>
<evidence type="ECO:0000256" key="1">
    <source>
        <dbReference type="SAM" id="MobiDB-lite"/>
    </source>
</evidence>
<gene>
    <name evidence="2" type="ORF">LOD99_4682</name>
</gene>
<keyword evidence="3" id="KW-1185">Reference proteome</keyword>
<proteinExistence type="predicted"/>
<feature type="compositionally biased region" description="Low complexity" evidence="1">
    <location>
        <begin position="89"/>
        <end position="107"/>
    </location>
</feature>
<comment type="caution">
    <text evidence="2">The sequence shown here is derived from an EMBL/GenBank/DDBJ whole genome shotgun (WGS) entry which is preliminary data.</text>
</comment>
<organism evidence="2 3">
    <name type="scientific">Oopsacas minuta</name>
    <dbReference type="NCBI Taxonomy" id="111878"/>
    <lineage>
        <taxon>Eukaryota</taxon>
        <taxon>Metazoa</taxon>
        <taxon>Porifera</taxon>
        <taxon>Hexactinellida</taxon>
        <taxon>Hexasterophora</taxon>
        <taxon>Lyssacinosida</taxon>
        <taxon>Leucopsacidae</taxon>
        <taxon>Oopsacas</taxon>
    </lineage>
</organism>
<protein>
    <submittedName>
        <fullName evidence="2">Uncharacterized protein</fullName>
    </submittedName>
</protein>
<dbReference type="AlphaFoldDB" id="A0AAV7JTP6"/>
<dbReference type="EMBL" id="JAKMXF010000300">
    <property type="protein sequence ID" value="KAI6652137.1"/>
    <property type="molecule type" value="Genomic_DNA"/>
</dbReference>